<dbReference type="GO" id="GO:0050482">
    <property type="term" value="P:arachidonate secretion"/>
    <property type="evidence" value="ECO:0007669"/>
    <property type="project" value="InterPro"/>
</dbReference>
<dbReference type="GO" id="GO:0006644">
    <property type="term" value="P:phospholipid metabolic process"/>
    <property type="evidence" value="ECO:0007669"/>
    <property type="project" value="InterPro"/>
</dbReference>
<name>A0A9W5ACG1_ALCXX</name>
<dbReference type="RefSeq" id="WP_054437970.1">
    <property type="nucleotide sequence ID" value="NZ_CYTI01000004.1"/>
</dbReference>
<protein>
    <submittedName>
        <fullName evidence="2">Uncharacterized protein</fullName>
    </submittedName>
</protein>
<sequence>MASEDGSIRIQDPSSNPSSWLPVYGRWCGPDWSAGERGTTKSMAELVRERVFQRIGPAGGSKVESPLDLLCKEHDLAYFEAESHPGSEATQKFEADMDLLRKVAALDETLLTKNEKTYSKLMALAFAEKIFNVDVPALGYEVVVTAMKDLMLSLHGLFEKIEGLSYMDQFGAMMWGAVDEGDLHGGFGDQEFWDIPFTRFTLTATDTAGRSALISYYADPYRQAHGIAAVVAGEIVERSARTITIYDDGFVTAQSGVQDPVVLAEPVTMAWPGLYLDDFQVFPDVIPVRSPAATSEPPASDPGVANMPIPSIIDVGPITLYPLPSVPLPSLPEPTAPPEGQSAPPDRTDGGPFYAVLVDPPFPDDGTGLKGPPPPPIVVYGSPSNDWFNATWDLFQCDSPDFFTKSFCDGLLRDANPLATDRAAASRIGQDLDQLVAADAHRMEIQAQQDKQSGAPLSDTDNAWPFDGNWALADASCAVVGNNVDDVGW</sequence>
<organism evidence="2 3">
    <name type="scientific">Alcaligenes xylosoxydans xylosoxydans</name>
    <name type="common">Achromobacter xylosoxidans</name>
    <dbReference type="NCBI Taxonomy" id="85698"/>
    <lineage>
        <taxon>Bacteria</taxon>
        <taxon>Pseudomonadati</taxon>
        <taxon>Pseudomonadota</taxon>
        <taxon>Betaproteobacteria</taxon>
        <taxon>Burkholderiales</taxon>
        <taxon>Alcaligenaceae</taxon>
        <taxon>Achromobacter</taxon>
    </lineage>
</organism>
<comment type="caution">
    <text evidence="2">The sequence shown here is derived from an EMBL/GenBank/DDBJ whole genome shotgun (WGS) entry which is preliminary data.</text>
</comment>
<evidence type="ECO:0000313" key="3">
    <source>
        <dbReference type="Proteomes" id="UP001141992"/>
    </source>
</evidence>
<reference evidence="2" key="1">
    <citation type="submission" date="2022-12" db="EMBL/GenBank/DDBJ databases">
        <authorList>
            <person name="Voronina O.L."/>
            <person name="Kunda M.S."/>
            <person name="Ryzhova N."/>
            <person name="Aksenova E.I."/>
        </authorList>
    </citation>
    <scope>NUCLEOTIDE SEQUENCE</scope>
    <source>
        <strain evidence="2">SCCH136:Ach223948</strain>
    </source>
</reference>
<gene>
    <name evidence="2" type="ORF">O9570_17850</name>
</gene>
<dbReference type="EMBL" id="JAPZVI010000014">
    <property type="protein sequence ID" value="MCZ8403322.1"/>
    <property type="molecule type" value="Genomic_DNA"/>
</dbReference>
<dbReference type="AlphaFoldDB" id="A0A9W5ACG1"/>
<dbReference type="GO" id="GO:0004623">
    <property type="term" value="F:phospholipase A2 activity"/>
    <property type="evidence" value="ECO:0007669"/>
    <property type="project" value="InterPro"/>
</dbReference>
<evidence type="ECO:0000256" key="1">
    <source>
        <dbReference type="SAM" id="MobiDB-lite"/>
    </source>
</evidence>
<dbReference type="InterPro" id="IPR036444">
    <property type="entry name" value="PLipase_A2_dom_sf"/>
</dbReference>
<dbReference type="Gene3D" id="1.20.90.10">
    <property type="entry name" value="Phospholipase A2 domain"/>
    <property type="match status" value="1"/>
</dbReference>
<proteinExistence type="predicted"/>
<dbReference type="Proteomes" id="UP001141992">
    <property type="component" value="Unassembled WGS sequence"/>
</dbReference>
<accession>A0A9W5ACG1</accession>
<evidence type="ECO:0000313" key="2">
    <source>
        <dbReference type="EMBL" id="MCZ8403322.1"/>
    </source>
</evidence>
<feature type="region of interest" description="Disordered" evidence="1">
    <location>
        <begin position="329"/>
        <end position="351"/>
    </location>
</feature>